<evidence type="ECO:0000256" key="6">
    <source>
        <dbReference type="ARBA" id="ARBA00022989"/>
    </source>
</evidence>
<dbReference type="EMBL" id="JAVBVO010000003">
    <property type="protein sequence ID" value="MDZ5758612.1"/>
    <property type="molecule type" value="Genomic_DNA"/>
</dbReference>
<dbReference type="AlphaFoldDB" id="A0AAW9K5G2"/>
<feature type="transmembrane region" description="Helical" evidence="8">
    <location>
        <begin position="12"/>
        <end position="31"/>
    </location>
</feature>
<proteinExistence type="inferred from homology"/>
<evidence type="ECO:0000313" key="10">
    <source>
        <dbReference type="Proteomes" id="UP001290462"/>
    </source>
</evidence>
<evidence type="ECO:0000256" key="4">
    <source>
        <dbReference type="ARBA" id="ARBA00022475"/>
    </source>
</evidence>
<evidence type="ECO:0000256" key="2">
    <source>
        <dbReference type="ARBA" id="ARBA00009773"/>
    </source>
</evidence>
<keyword evidence="4" id="KW-1003">Cell membrane</keyword>
<feature type="transmembrane region" description="Helical" evidence="8">
    <location>
        <begin position="76"/>
        <end position="98"/>
    </location>
</feature>
<keyword evidence="5 8" id="KW-0812">Transmembrane</keyword>
<dbReference type="Proteomes" id="UP001290462">
    <property type="component" value="Unassembled WGS sequence"/>
</dbReference>
<dbReference type="InterPro" id="IPR002549">
    <property type="entry name" value="AI-2E-like"/>
</dbReference>
<feature type="transmembrane region" description="Helical" evidence="8">
    <location>
        <begin position="285"/>
        <end position="306"/>
    </location>
</feature>
<evidence type="ECO:0000256" key="3">
    <source>
        <dbReference type="ARBA" id="ARBA00022448"/>
    </source>
</evidence>
<feature type="transmembrane region" description="Helical" evidence="8">
    <location>
        <begin position="165"/>
        <end position="184"/>
    </location>
</feature>
<name>A0AAW9K5G2_CARML</name>
<evidence type="ECO:0000256" key="8">
    <source>
        <dbReference type="SAM" id="Phobius"/>
    </source>
</evidence>
<evidence type="ECO:0000256" key="7">
    <source>
        <dbReference type="ARBA" id="ARBA00023136"/>
    </source>
</evidence>
<dbReference type="GO" id="GO:0055085">
    <property type="term" value="P:transmembrane transport"/>
    <property type="evidence" value="ECO:0007669"/>
    <property type="project" value="TreeGrafter"/>
</dbReference>
<keyword evidence="6 8" id="KW-1133">Transmembrane helix</keyword>
<comment type="subcellular location">
    <subcellularLocation>
        <location evidence="1">Cell membrane</location>
        <topology evidence="1">Multi-pass membrane protein</topology>
    </subcellularLocation>
</comment>
<evidence type="ECO:0000256" key="1">
    <source>
        <dbReference type="ARBA" id="ARBA00004651"/>
    </source>
</evidence>
<evidence type="ECO:0000256" key="5">
    <source>
        <dbReference type="ARBA" id="ARBA00022692"/>
    </source>
</evidence>
<keyword evidence="7 8" id="KW-0472">Membrane</keyword>
<dbReference type="PANTHER" id="PTHR21716">
    <property type="entry name" value="TRANSMEMBRANE PROTEIN"/>
    <property type="match status" value="1"/>
</dbReference>
<comment type="caution">
    <text evidence="9">The sequence shown here is derived from an EMBL/GenBank/DDBJ whole genome shotgun (WGS) entry which is preliminary data.</text>
</comment>
<dbReference type="Pfam" id="PF01594">
    <property type="entry name" value="AI-2E_transport"/>
    <property type="match status" value="1"/>
</dbReference>
<reference evidence="9" key="1">
    <citation type="submission" date="2023-08" db="EMBL/GenBank/DDBJ databases">
        <title>Genomic characterization of piscicolin 126 produced by Carnobacterium maltaromaticum CM22 strain isolated from salmon (Salmo salar).</title>
        <authorList>
            <person name="Gonzalez-Gragera E."/>
            <person name="Garcia-Lopez J.D."/>
            <person name="Teso-Perez C."/>
            <person name="Gimenez-Hernandez I."/>
            <person name="Peralta-Sanchez J.M."/>
            <person name="Valdivia E."/>
            <person name="Montalban-Lopez M."/>
            <person name="Martin-Platero A.M."/>
            <person name="Banos A."/>
            <person name="Martinez-Bueno M."/>
        </authorList>
    </citation>
    <scope>NUCLEOTIDE SEQUENCE</scope>
    <source>
        <strain evidence="9">CM22</strain>
    </source>
</reference>
<feature type="transmembrane region" description="Helical" evidence="8">
    <location>
        <begin position="225"/>
        <end position="247"/>
    </location>
</feature>
<evidence type="ECO:0000313" key="9">
    <source>
        <dbReference type="EMBL" id="MDZ5758612.1"/>
    </source>
</evidence>
<comment type="similarity">
    <text evidence="2">Belongs to the autoinducer-2 exporter (AI-2E) (TC 2.A.86) family.</text>
</comment>
<feature type="transmembrane region" description="Helical" evidence="8">
    <location>
        <begin position="259"/>
        <end position="278"/>
    </location>
</feature>
<sequence length="369" mass="40719">MRELKKSKILSIIIHLLAAATLILVCTKISFLFKPVGIFISTLFAPIIIAGFLYYVMNPVVGLLEKFTKKRSRAILIVFILIALGFVFFIGIIIPNLLSEVTQLASSMPRFMREQQMAVTELLNRPELSNVDIQRYWNELNISTGRVINGIVNGFTTSIGSVISVLSRSIILMVTVPVILFYMFKDGEQLPSAIRWFIPEKQQKNAEELIQTVNKTLSSYISGQALVCLYVGTGAYITFKLLGIPYAFLLACIAGMMDIIPYIGPWIGVAPAFIIAFANSPQSALILALSIIVIQLGESYLVYPLIMGKSLNMHPLTIILILLVAGNLAGLVGMILALPTYAVVKIIVLSVAKIFKLGKYKEKIVEESI</sequence>
<dbReference type="GO" id="GO:0005886">
    <property type="term" value="C:plasma membrane"/>
    <property type="evidence" value="ECO:0007669"/>
    <property type="project" value="UniProtKB-SubCell"/>
</dbReference>
<organism evidence="9 10">
    <name type="scientific">Carnobacterium maltaromaticum</name>
    <name type="common">Carnobacterium piscicola</name>
    <dbReference type="NCBI Taxonomy" id="2751"/>
    <lineage>
        <taxon>Bacteria</taxon>
        <taxon>Bacillati</taxon>
        <taxon>Bacillota</taxon>
        <taxon>Bacilli</taxon>
        <taxon>Lactobacillales</taxon>
        <taxon>Carnobacteriaceae</taxon>
        <taxon>Carnobacterium</taxon>
    </lineage>
</organism>
<feature type="transmembrane region" description="Helical" evidence="8">
    <location>
        <begin position="318"/>
        <end position="351"/>
    </location>
</feature>
<dbReference type="RefSeq" id="WP_135056031.1">
    <property type="nucleotide sequence ID" value="NZ_CAJGUR010000032.1"/>
</dbReference>
<gene>
    <name evidence="9" type="ORF">RAK27_08100</name>
</gene>
<protein>
    <submittedName>
        <fullName evidence="9">AI-2E family transporter</fullName>
    </submittedName>
</protein>
<dbReference type="PANTHER" id="PTHR21716:SF53">
    <property type="entry name" value="PERMEASE PERM-RELATED"/>
    <property type="match status" value="1"/>
</dbReference>
<keyword evidence="3" id="KW-0813">Transport</keyword>
<dbReference type="GeneID" id="83605343"/>
<accession>A0AAW9K5G2</accession>
<feature type="transmembrane region" description="Helical" evidence="8">
    <location>
        <begin position="37"/>
        <end position="56"/>
    </location>
</feature>